<evidence type="ECO:0000256" key="1">
    <source>
        <dbReference type="SAM" id="MobiDB-lite"/>
    </source>
</evidence>
<dbReference type="EMBL" id="MN740167">
    <property type="protein sequence ID" value="QHT91644.1"/>
    <property type="molecule type" value="Genomic_DNA"/>
</dbReference>
<feature type="region of interest" description="Disordered" evidence="1">
    <location>
        <begin position="180"/>
        <end position="200"/>
    </location>
</feature>
<reference evidence="2" key="1">
    <citation type="journal article" date="2020" name="Nature">
        <title>Giant virus diversity and host interactions through global metagenomics.</title>
        <authorList>
            <person name="Schulz F."/>
            <person name="Roux S."/>
            <person name="Paez-Espino D."/>
            <person name="Jungbluth S."/>
            <person name="Walsh D.A."/>
            <person name="Denef V.J."/>
            <person name="McMahon K.D."/>
            <person name="Konstantinidis K.T."/>
            <person name="Eloe-Fadrosh E.A."/>
            <person name="Kyrpides N.C."/>
            <person name="Woyke T."/>
        </authorList>
    </citation>
    <scope>NUCLEOTIDE SEQUENCE</scope>
    <source>
        <strain evidence="2">GVMAG-M-3300023184-86</strain>
    </source>
</reference>
<organism evidence="2">
    <name type="scientific">viral metagenome</name>
    <dbReference type="NCBI Taxonomy" id="1070528"/>
    <lineage>
        <taxon>unclassified sequences</taxon>
        <taxon>metagenomes</taxon>
        <taxon>organismal metagenomes</taxon>
    </lineage>
</organism>
<proteinExistence type="predicted"/>
<name>A0A6C0IEV9_9ZZZZ</name>
<protein>
    <recommendedName>
        <fullName evidence="3">Glutaredoxin domain-containing protein</fullName>
    </recommendedName>
</protein>
<evidence type="ECO:0008006" key="3">
    <source>
        <dbReference type="Google" id="ProtNLM"/>
    </source>
</evidence>
<evidence type="ECO:0000313" key="2">
    <source>
        <dbReference type="EMBL" id="QHT91644.1"/>
    </source>
</evidence>
<accession>A0A6C0IEV9</accession>
<sequence length="200" mass="22670">MSSILYYSNYCEHSKKLLQTLSKSNVGKEIHFICIDKRTKDANNKIFIVLENGQKIIMPENVNRVPALLLLNQGFNVLYGESILQHLKPKQEEQVKQATFNNLEPSAFSFGSGMSNIVSDNYSFLDMDSESLSAKGSGGIRQMHNYVDLNYSDQISTPADETEYKNSNRLPEGLTVEQLQQQRDQELNKINGRTPPGYNK</sequence>
<dbReference type="AlphaFoldDB" id="A0A6C0IEV9"/>